<reference evidence="3" key="1">
    <citation type="submission" date="2020-01" db="EMBL/GenBank/DDBJ databases">
        <authorList>
            <consortium name="DOE Joint Genome Institute"/>
            <person name="Haridas S."/>
            <person name="Albert R."/>
            <person name="Binder M."/>
            <person name="Bloem J."/>
            <person name="Labutti K."/>
            <person name="Salamov A."/>
            <person name="Andreopoulos B."/>
            <person name="Baker S.E."/>
            <person name="Barry K."/>
            <person name="Bills G."/>
            <person name="Bluhm B.H."/>
            <person name="Cannon C."/>
            <person name="Castanera R."/>
            <person name="Culley D.E."/>
            <person name="Daum C."/>
            <person name="Ezra D."/>
            <person name="Gonzalez J.B."/>
            <person name="Henrissat B."/>
            <person name="Kuo A."/>
            <person name="Liang C."/>
            <person name="Lipzen A."/>
            <person name="Lutzoni F."/>
            <person name="Magnuson J."/>
            <person name="Mondo S."/>
            <person name="Nolan M."/>
            <person name="Ohm R."/>
            <person name="Pangilinan J."/>
            <person name="Park H.-J."/>
            <person name="Ramirez L."/>
            <person name="Alfaro M."/>
            <person name="Sun H."/>
            <person name="Tritt A."/>
            <person name="Yoshinaga Y."/>
            <person name="Zwiers L.-H."/>
            <person name="Turgeon B.G."/>
            <person name="Goodwin S.B."/>
            <person name="Spatafora J.W."/>
            <person name="Crous P.W."/>
            <person name="Grigoriev I.V."/>
        </authorList>
    </citation>
    <scope>NUCLEOTIDE SEQUENCE</scope>
    <source>
        <strain evidence="3">CBS 394.84</strain>
    </source>
</reference>
<evidence type="ECO:0000259" key="2">
    <source>
        <dbReference type="PROSITE" id="PS50089"/>
    </source>
</evidence>
<keyword evidence="1" id="KW-0479">Metal-binding</keyword>
<feature type="domain" description="RING-type" evidence="2">
    <location>
        <begin position="15"/>
        <end position="75"/>
    </location>
</feature>
<dbReference type="SUPFAM" id="SSF57850">
    <property type="entry name" value="RING/U-box"/>
    <property type="match status" value="1"/>
</dbReference>
<keyword evidence="1" id="KW-0862">Zinc</keyword>
<dbReference type="GO" id="GO:0008270">
    <property type="term" value="F:zinc ion binding"/>
    <property type="evidence" value="ECO:0007669"/>
    <property type="project" value="UniProtKB-KW"/>
</dbReference>
<gene>
    <name evidence="3" type="ORF">K460DRAFT_336233</name>
</gene>
<proteinExistence type="predicted"/>
<protein>
    <recommendedName>
        <fullName evidence="2">RING-type domain-containing protein</fullName>
    </recommendedName>
</protein>
<name>A0A9P4LA28_9PLEO</name>
<dbReference type="InterPro" id="IPR013083">
    <property type="entry name" value="Znf_RING/FYVE/PHD"/>
</dbReference>
<dbReference type="EMBL" id="ML976616">
    <property type="protein sequence ID" value="KAF1846814.1"/>
    <property type="molecule type" value="Genomic_DNA"/>
</dbReference>
<evidence type="ECO:0000256" key="1">
    <source>
        <dbReference type="PROSITE-ProRule" id="PRU00175"/>
    </source>
</evidence>
<evidence type="ECO:0000313" key="4">
    <source>
        <dbReference type="Proteomes" id="UP000800039"/>
    </source>
</evidence>
<keyword evidence="1" id="KW-0863">Zinc-finger</keyword>
<dbReference type="Proteomes" id="UP000800039">
    <property type="component" value="Unassembled WGS sequence"/>
</dbReference>
<dbReference type="InterPro" id="IPR001841">
    <property type="entry name" value="Znf_RING"/>
</dbReference>
<dbReference type="AlphaFoldDB" id="A0A9P4LA28"/>
<dbReference type="PROSITE" id="PS50089">
    <property type="entry name" value="ZF_RING_2"/>
    <property type="match status" value="1"/>
</dbReference>
<dbReference type="GeneID" id="63848222"/>
<dbReference type="RefSeq" id="XP_040789377.1">
    <property type="nucleotide sequence ID" value="XM_040930970.1"/>
</dbReference>
<keyword evidence="4" id="KW-1185">Reference proteome</keyword>
<dbReference type="OrthoDB" id="3657158at2759"/>
<comment type="caution">
    <text evidence="3">The sequence shown here is derived from an EMBL/GenBank/DDBJ whole genome shotgun (WGS) entry which is preliminary data.</text>
</comment>
<sequence>MGDRITRYLQISKNCFLCNKNFSAEHTPVSLLACGHIFGLRCLMISLHGGDVDLGNLWSPISDINPSGVKCPGCQCPITNIDHKQTAISILRDISSDLPDYQTKLNAFVGQLRESIAKVGIDIKRENMMQFLKQCYTSDGDDILQKALHDAASAGDYFSPFHDAITTSRNGNPESMSFPLIRLCFLLWDVHNVIRKKTSLSINVLLWEGNRCLGVDKPLVHWKDVEDAADLEGNLLFPLLHCFTMLASQALARSNLKDVWRGEERTELARKFACERIGKHFEGRPSLKWLQKLAVVVDELKRHQFEMSRKPLVGLAAEKGIVRGWWAIAKMEAEDATGSNSQDAESG</sequence>
<organism evidence="3 4">
    <name type="scientific">Cucurbitaria berberidis CBS 394.84</name>
    <dbReference type="NCBI Taxonomy" id="1168544"/>
    <lineage>
        <taxon>Eukaryota</taxon>
        <taxon>Fungi</taxon>
        <taxon>Dikarya</taxon>
        <taxon>Ascomycota</taxon>
        <taxon>Pezizomycotina</taxon>
        <taxon>Dothideomycetes</taxon>
        <taxon>Pleosporomycetidae</taxon>
        <taxon>Pleosporales</taxon>
        <taxon>Pleosporineae</taxon>
        <taxon>Cucurbitariaceae</taxon>
        <taxon>Cucurbitaria</taxon>
    </lineage>
</organism>
<accession>A0A9P4LA28</accession>
<evidence type="ECO:0000313" key="3">
    <source>
        <dbReference type="EMBL" id="KAF1846814.1"/>
    </source>
</evidence>
<dbReference type="Gene3D" id="3.30.40.10">
    <property type="entry name" value="Zinc/RING finger domain, C3HC4 (zinc finger)"/>
    <property type="match status" value="1"/>
</dbReference>